<dbReference type="Proteomes" id="UP000826212">
    <property type="component" value="Chromosome"/>
</dbReference>
<proteinExistence type="predicted"/>
<protein>
    <submittedName>
        <fullName evidence="1">Uncharacterized protein</fullName>
    </submittedName>
</protein>
<evidence type="ECO:0000313" key="2">
    <source>
        <dbReference type="Proteomes" id="UP000826212"/>
    </source>
</evidence>
<evidence type="ECO:0000313" key="1">
    <source>
        <dbReference type="EMBL" id="QZE15979.1"/>
    </source>
</evidence>
<keyword evidence="2" id="KW-1185">Reference proteome</keyword>
<organism evidence="1 2">
    <name type="scientific">Halosquirtibacter laminarini</name>
    <dbReference type="NCBI Taxonomy" id="3374600"/>
    <lineage>
        <taxon>Bacteria</taxon>
        <taxon>Pseudomonadati</taxon>
        <taxon>Bacteroidota</taxon>
        <taxon>Bacteroidia</taxon>
        <taxon>Marinilabiliales</taxon>
        <taxon>Prolixibacteraceae</taxon>
        <taxon>Halosquirtibacter</taxon>
    </lineage>
</organism>
<dbReference type="EMBL" id="CP081303">
    <property type="protein sequence ID" value="QZE15979.1"/>
    <property type="molecule type" value="Genomic_DNA"/>
</dbReference>
<sequence>MREIKEQLQQGNRSVYDADLSQYFDTIPHAKLMIALKERITDPRILRLIKKWLKAPVKYGNKMTGGKSNHLGTPQGGVISPLLANIYMNLLDRIVNNRQSLFGVSGVKMIRYADDFVLMGKIITTEVKEQLHHLLTRMDLIINIEKTKHIDSKEASFKFLGFAFRNDKDLYGRDLRYINIVPNSDSEKSYEGKYQIILKGMDIKTPRSWCED</sequence>
<reference evidence="1" key="1">
    <citation type="submission" date="2021-08" db="EMBL/GenBank/DDBJ databases">
        <title>Novel anaerobic bacterium isolated from sea squirt in East Sea, Republic of Korea.</title>
        <authorList>
            <person name="Nguyen T.H."/>
            <person name="Li Z."/>
            <person name="Lee Y.-J."/>
            <person name="Ko J."/>
            <person name="Kim S.-G."/>
        </authorList>
    </citation>
    <scope>NUCLEOTIDE SEQUENCE</scope>
    <source>
        <strain evidence="1">KCTC 25031</strain>
    </source>
</reference>
<name>A0AC61NQ74_9BACT</name>
<gene>
    <name evidence="1" type="ORF">K4L44_08135</name>
</gene>
<accession>A0AC61NQ74</accession>